<accession>A0A2X1B8G4</accession>
<protein>
    <recommendedName>
        <fullName evidence="3">DJ-1/PfpI domain-containing protein</fullName>
    </recommendedName>
</protein>
<evidence type="ECO:0000313" key="2">
    <source>
        <dbReference type="Proteomes" id="UP000251186"/>
    </source>
</evidence>
<proteinExistence type="predicted"/>
<dbReference type="AlphaFoldDB" id="A0A2X1B8G4"/>
<dbReference type="EMBL" id="UAQP01000005">
    <property type="protein sequence ID" value="SPU52339.1"/>
    <property type="molecule type" value="Genomic_DNA"/>
</dbReference>
<reference evidence="1 2" key="1">
    <citation type="submission" date="2018-06" db="EMBL/GenBank/DDBJ databases">
        <authorList>
            <consortium name="Pathogen Informatics"/>
            <person name="Doyle S."/>
        </authorList>
    </citation>
    <scope>NUCLEOTIDE SEQUENCE [LARGE SCALE GENOMIC DNA]</scope>
    <source>
        <strain evidence="1 2">NCTC11166</strain>
    </source>
</reference>
<dbReference type="RefSeq" id="WP_258522488.1">
    <property type="nucleotide sequence ID" value="NZ_UAQP01000005.1"/>
</dbReference>
<sequence length="163" mass="16538">MFAQNKSSAGPRRTGYNRPVPTRLRMGLVMRRDMAFGELGDVEGALRAEGVGLAPISTGDASLIAGGVTVLATATAKDIVEGRLKGLVVPGGSTDEASLAAVRSLIDLARANGVTVIAFADGVTLAAESFGVSAQAEGAVFKNGGVTLLNERAELSKLVGAIV</sequence>
<dbReference type="SUPFAM" id="SSF52317">
    <property type="entry name" value="Class I glutamine amidotransferase-like"/>
    <property type="match status" value="1"/>
</dbReference>
<evidence type="ECO:0000313" key="1">
    <source>
        <dbReference type="EMBL" id="SPU52339.1"/>
    </source>
</evidence>
<name>A0A2X1B8G4_BREVE</name>
<evidence type="ECO:0008006" key="3">
    <source>
        <dbReference type="Google" id="ProtNLM"/>
    </source>
</evidence>
<organism evidence="1 2">
    <name type="scientific">Brevundimonas vesicularis</name>
    <name type="common">Pseudomonas vesicularis</name>
    <dbReference type="NCBI Taxonomy" id="41276"/>
    <lineage>
        <taxon>Bacteria</taxon>
        <taxon>Pseudomonadati</taxon>
        <taxon>Pseudomonadota</taxon>
        <taxon>Alphaproteobacteria</taxon>
        <taxon>Caulobacterales</taxon>
        <taxon>Caulobacteraceae</taxon>
        <taxon>Brevundimonas</taxon>
    </lineage>
</organism>
<dbReference type="Proteomes" id="UP000251186">
    <property type="component" value="Unassembled WGS sequence"/>
</dbReference>
<gene>
    <name evidence="1" type="ORF">NCTC11166_00661</name>
</gene>
<dbReference type="InterPro" id="IPR029062">
    <property type="entry name" value="Class_I_gatase-like"/>
</dbReference>